<dbReference type="PANTHER" id="PTHR46472">
    <property type="entry name" value="NUCLEOREDOXIN"/>
    <property type="match status" value="1"/>
</dbReference>
<dbReference type="Pfam" id="PF13905">
    <property type="entry name" value="Thioredoxin_8"/>
    <property type="match status" value="1"/>
</dbReference>
<dbReference type="AlphaFoldDB" id="A0A7S2DDS9"/>
<dbReference type="InterPro" id="IPR013766">
    <property type="entry name" value="Thioredoxin_domain"/>
</dbReference>
<dbReference type="GO" id="GO:0031397">
    <property type="term" value="P:negative regulation of protein ubiquitination"/>
    <property type="evidence" value="ECO:0007669"/>
    <property type="project" value="TreeGrafter"/>
</dbReference>
<dbReference type="GO" id="GO:0004791">
    <property type="term" value="F:thioredoxin-disulfide reductase (NADPH) activity"/>
    <property type="evidence" value="ECO:0007669"/>
    <property type="project" value="TreeGrafter"/>
</dbReference>
<feature type="signal peptide" evidence="1">
    <location>
        <begin position="1"/>
        <end position="26"/>
    </location>
</feature>
<name>A0A7S2DDS9_9EUKA</name>
<evidence type="ECO:0000313" key="3">
    <source>
        <dbReference type="EMBL" id="CAD9451762.1"/>
    </source>
</evidence>
<sequence length="191" mass="20353">MAAMLVRSSLLCSSALLLRTGAAVNARRLNEPAKMKLSPSELPIVDAAGSSVDLVAHASGKRVALYFAAGWCPMCLTFETALAKYRADADAKGLPIECIMVSSDRSASAASDRAAALDMVQVVYEGSFREALKRHFQVWAGSEAMQLGFGRRSGVPALVVLSKEGEEVAFLDAERNGAAALEMWPKSGTWE</sequence>
<dbReference type="Gene3D" id="3.40.30.10">
    <property type="entry name" value="Glutaredoxin"/>
    <property type="match status" value="1"/>
</dbReference>
<keyword evidence="1" id="KW-0732">Signal</keyword>
<dbReference type="InterPro" id="IPR036249">
    <property type="entry name" value="Thioredoxin-like_sf"/>
</dbReference>
<accession>A0A7S2DDS9</accession>
<feature type="domain" description="Thioredoxin" evidence="2">
    <location>
        <begin position="31"/>
        <end position="189"/>
    </location>
</feature>
<dbReference type="PROSITE" id="PS51352">
    <property type="entry name" value="THIOREDOXIN_2"/>
    <property type="match status" value="1"/>
</dbReference>
<evidence type="ECO:0000259" key="2">
    <source>
        <dbReference type="PROSITE" id="PS51352"/>
    </source>
</evidence>
<dbReference type="GO" id="GO:0005634">
    <property type="term" value="C:nucleus"/>
    <property type="evidence" value="ECO:0007669"/>
    <property type="project" value="TreeGrafter"/>
</dbReference>
<dbReference type="InterPro" id="IPR012336">
    <property type="entry name" value="Thioredoxin-like_fold"/>
</dbReference>
<protein>
    <recommendedName>
        <fullName evidence="2">Thioredoxin domain-containing protein</fullName>
    </recommendedName>
</protein>
<dbReference type="PANTHER" id="PTHR46472:SF1">
    <property type="entry name" value="NUCLEOREDOXIN"/>
    <property type="match status" value="1"/>
</dbReference>
<dbReference type="EMBL" id="HBGU01029976">
    <property type="protein sequence ID" value="CAD9451762.1"/>
    <property type="molecule type" value="Transcribed_RNA"/>
</dbReference>
<gene>
    <name evidence="3" type="ORF">CBRE1094_LOCUS16359</name>
</gene>
<evidence type="ECO:0000256" key="1">
    <source>
        <dbReference type="SAM" id="SignalP"/>
    </source>
</evidence>
<feature type="chain" id="PRO_5031526768" description="Thioredoxin domain-containing protein" evidence="1">
    <location>
        <begin position="27"/>
        <end position="191"/>
    </location>
</feature>
<dbReference type="GO" id="GO:0030178">
    <property type="term" value="P:negative regulation of Wnt signaling pathway"/>
    <property type="evidence" value="ECO:0007669"/>
    <property type="project" value="TreeGrafter"/>
</dbReference>
<organism evidence="3">
    <name type="scientific">Haptolina brevifila</name>
    <dbReference type="NCBI Taxonomy" id="156173"/>
    <lineage>
        <taxon>Eukaryota</taxon>
        <taxon>Haptista</taxon>
        <taxon>Haptophyta</taxon>
        <taxon>Prymnesiophyceae</taxon>
        <taxon>Prymnesiales</taxon>
        <taxon>Prymnesiaceae</taxon>
        <taxon>Haptolina</taxon>
    </lineage>
</organism>
<proteinExistence type="predicted"/>
<reference evidence="3" key="1">
    <citation type="submission" date="2021-01" db="EMBL/GenBank/DDBJ databases">
        <authorList>
            <person name="Corre E."/>
            <person name="Pelletier E."/>
            <person name="Niang G."/>
            <person name="Scheremetjew M."/>
            <person name="Finn R."/>
            <person name="Kale V."/>
            <person name="Holt S."/>
            <person name="Cochrane G."/>
            <person name="Meng A."/>
            <person name="Brown T."/>
            <person name="Cohen L."/>
        </authorList>
    </citation>
    <scope>NUCLEOTIDE SEQUENCE</scope>
    <source>
        <strain evidence="3">UTEX LB 985</strain>
    </source>
</reference>
<dbReference type="SUPFAM" id="SSF52833">
    <property type="entry name" value="Thioredoxin-like"/>
    <property type="match status" value="1"/>
</dbReference>